<keyword evidence="2" id="KW-1185">Reference proteome</keyword>
<evidence type="ECO:0000313" key="2">
    <source>
        <dbReference type="Proteomes" id="UP001152799"/>
    </source>
</evidence>
<accession>A0A9N9MI13</accession>
<evidence type="ECO:0008006" key="3">
    <source>
        <dbReference type="Google" id="ProtNLM"/>
    </source>
</evidence>
<name>A0A9N9MI13_9CUCU</name>
<gene>
    <name evidence="1" type="ORF">CEUTPL_LOCUS3413</name>
</gene>
<dbReference type="EMBL" id="OU892288">
    <property type="protein sequence ID" value="CAG9762737.1"/>
    <property type="molecule type" value="Genomic_DNA"/>
</dbReference>
<dbReference type="OrthoDB" id="6775559at2759"/>
<dbReference type="AlphaFoldDB" id="A0A9N9MI13"/>
<proteinExistence type="predicted"/>
<protein>
    <recommendedName>
        <fullName evidence="3">Gag-like protein</fullName>
    </recommendedName>
</protein>
<organism evidence="1 2">
    <name type="scientific">Ceutorhynchus assimilis</name>
    <name type="common">cabbage seed weevil</name>
    <dbReference type="NCBI Taxonomy" id="467358"/>
    <lineage>
        <taxon>Eukaryota</taxon>
        <taxon>Metazoa</taxon>
        <taxon>Ecdysozoa</taxon>
        <taxon>Arthropoda</taxon>
        <taxon>Hexapoda</taxon>
        <taxon>Insecta</taxon>
        <taxon>Pterygota</taxon>
        <taxon>Neoptera</taxon>
        <taxon>Endopterygota</taxon>
        <taxon>Coleoptera</taxon>
        <taxon>Polyphaga</taxon>
        <taxon>Cucujiformia</taxon>
        <taxon>Curculionidae</taxon>
        <taxon>Ceutorhynchinae</taxon>
        <taxon>Ceutorhynchus</taxon>
    </lineage>
</organism>
<dbReference type="Proteomes" id="UP001152799">
    <property type="component" value="Chromosome 12"/>
</dbReference>
<sequence length="203" mass="23820">MVIKCVTKVEVETLQREAQRTLSNDYNVHVTMLRCPRLKIVDVTPEISLDNIEDDLRRQNSYILESDYLKVVFVRNHSNKNTKTIFLECSSELFHKCVRKGRVYLQWQNCRIFEDITVPRCYKCQGYNHKRTDCKNSSVCGYCMDGHETEQCSKHFKRCANCTSAKSKYKKNYDAAHEVNDPACPSYKYMLDVVRSKIDYGKQ</sequence>
<evidence type="ECO:0000313" key="1">
    <source>
        <dbReference type="EMBL" id="CAG9762737.1"/>
    </source>
</evidence>
<reference evidence="1" key="1">
    <citation type="submission" date="2022-01" db="EMBL/GenBank/DDBJ databases">
        <authorList>
            <person name="King R."/>
        </authorList>
    </citation>
    <scope>NUCLEOTIDE SEQUENCE</scope>
</reference>